<evidence type="ECO:0000313" key="1">
    <source>
        <dbReference type="EMBL" id="VDD61867.1"/>
    </source>
</evidence>
<reference evidence="1" key="1">
    <citation type="submission" date="2018-11" db="EMBL/GenBank/DDBJ databases">
        <authorList>
            <consortium name="Genoscope - CEA"/>
            <person name="William W."/>
        </authorList>
    </citation>
    <scope>NUCLEOTIDE SEQUENCE</scope>
</reference>
<gene>
    <name evidence="1" type="ORF">BOLC6T37320H</name>
</gene>
<sequence>MFYCDISVHHIPQRIHQLQEGISVRPITVLTKFAPASCATTTT</sequence>
<name>A0A3P6FUC3_BRAOL</name>
<dbReference type="EMBL" id="LR031880">
    <property type="protein sequence ID" value="VDD61867.1"/>
    <property type="molecule type" value="Genomic_DNA"/>
</dbReference>
<dbReference type="AlphaFoldDB" id="A0A3P6FUC3"/>
<accession>A0A3P6FUC3</accession>
<proteinExistence type="predicted"/>
<protein>
    <submittedName>
        <fullName evidence="1">Uncharacterized protein</fullName>
    </submittedName>
</protein>
<organism evidence="1">
    <name type="scientific">Brassica oleracea</name>
    <name type="common">Wild cabbage</name>
    <dbReference type="NCBI Taxonomy" id="3712"/>
    <lineage>
        <taxon>Eukaryota</taxon>
        <taxon>Viridiplantae</taxon>
        <taxon>Streptophyta</taxon>
        <taxon>Embryophyta</taxon>
        <taxon>Tracheophyta</taxon>
        <taxon>Spermatophyta</taxon>
        <taxon>Magnoliopsida</taxon>
        <taxon>eudicotyledons</taxon>
        <taxon>Gunneridae</taxon>
        <taxon>Pentapetalae</taxon>
        <taxon>rosids</taxon>
        <taxon>malvids</taxon>
        <taxon>Brassicales</taxon>
        <taxon>Brassicaceae</taxon>
        <taxon>Brassiceae</taxon>
        <taxon>Brassica</taxon>
    </lineage>
</organism>